<reference evidence="2 4" key="2">
    <citation type="journal article" date="2013" name="Nature">
        <title>Insights into bilaterian evolution from three spiralian genomes.</title>
        <authorList>
            <person name="Simakov O."/>
            <person name="Marletaz F."/>
            <person name="Cho S.J."/>
            <person name="Edsinger-Gonzales E."/>
            <person name="Havlak P."/>
            <person name="Hellsten U."/>
            <person name="Kuo D.H."/>
            <person name="Larsson T."/>
            <person name="Lv J."/>
            <person name="Arendt D."/>
            <person name="Savage R."/>
            <person name="Osoegawa K."/>
            <person name="de Jong P."/>
            <person name="Grimwood J."/>
            <person name="Chapman J.A."/>
            <person name="Shapiro H."/>
            <person name="Aerts A."/>
            <person name="Otillar R.P."/>
            <person name="Terry A.Y."/>
            <person name="Boore J.L."/>
            <person name="Grigoriev I.V."/>
            <person name="Lindberg D.R."/>
            <person name="Seaver E.C."/>
            <person name="Weisblat D.A."/>
            <person name="Putnam N.H."/>
            <person name="Rokhsar D.S."/>
        </authorList>
    </citation>
    <scope>NUCLEOTIDE SEQUENCE</scope>
    <source>
        <strain evidence="2 4">I ESC-2004</strain>
    </source>
</reference>
<dbReference type="EMBL" id="KB300141">
    <property type="protein sequence ID" value="ELU07115.1"/>
    <property type="molecule type" value="Genomic_DNA"/>
</dbReference>
<dbReference type="Proteomes" id="UP000014760">
    <property type="component" value="Unassembled WGS sequence"/>
</dbReference>
<name>R7ULP5_CAPTE</name>
<reference evidence="3" key="3">
    <citation type="submission" date="2015-06" db="UniProtKB">
        <authorList>
            <consortium name="EnsemblMetazoa"/>
        </authorList>
    </citation>
    <scope>IDENTIFICATION</scope>
</reference>
<feature type="compositionally biased region" description="Low complexity" evidence="1">
    <location>
        <begin position="23"/>
        <end position="44"/>
    </location>
</feature>
<gene>
    <name evidence="2" type="ORF">CAPTEDRAFT_220022</name>
</gene>
<evidence type="ECO:0000313" key="3">
    <source>
        <dbReference type="EnsemblMetazoa" id="CapteP220022"/>
    </source>
</evidence>
<dbReference type="EMBL" id="AMQN01007172">
    <property type="status" value="NOT_ANNOTATED_CDS"/>
    <property type="molecule type" value="Genomic_DNA"/>
</dbReference>
<evidence type="ECO:0000313" key="2">
    <source>
        <dbReference type="EMBL" id="ELU07115.1"/>
    </source>
</evidence>
<dbReference type="AlphaFoldDB" id="R7ULP5"/>
<feature type="compositionally biased region" description="Low complexity" evidence="1">
    <location>
        <begin position="54"/>
        <end position="65"/>
    </location>
</feature>
<protein>
    <submittedName>
        <fullName evidence="2 3">Uncharacterized protein</fullName>
    </submittedName>
</protein>
<feature type="region of interest" description="Disordered" evidence="1">
    <location>
        <begin position="1"/>
        <end position="95"/>
    </location>
</feature>
<keyword evidence="4" id="KW-1185">Reference proteome</keyword>
<proteinExistence type="predicted"/>
<sequence length="143" mass="14836">MLNKSDHGFRYYTSDNRGGPTGGPRTNTQPGPARKAAEAAAAAAGSRDGGGLQRSGRPGSSRVRVAAGAGDKCVPPAKSKPKKRKAVREGEGPSIGMECVDWSEEMYSVGQLVSAFGHRLPVIAKVCAGCSDDFGTALQVDQM</sequence>
<evidence type="ECO:0000313" key="4">
    <source>
        <dbReference type="Proteomes" id="UP000014760"/>
    </source>
</evidence>
<dbReference type="EnsemblMetazoa" id="CapteT220022">
    <property type="protein sequence ID" value="CapteP220022"/>
    <property type="gene ID" value="CapteG220022"/>
</dbReference>
<accession>R7ULP5</accession>
<reference evidence="4" key="1">
    <citation type="submission" date="2012-12" db="EMBL/GenBank/DDBJ databases">
        <authorList>
            <person name="Hellsten U."/>
            <person name="Grimwood J."/>
            <person name="Chapman J.A."/>
            <person name="Shapiro H."/>
            <person name="Aerts A."/>
            <person name="Otillar R.P."/>
            <person name="Terry A.Y."/>
            <person name="Boore J.L."/>
            <person name="Simakov O."/>
            <person name="Marletaz F."/>
            <person name="Cho S.-J."/>
            <person name="Edsinger-Gonzales E."/>
            <person name="Havlak P."/>
            <person name="Kuo D.-H."/>
            <person name="Larsson T."/>
            <person name="Lv J."/>
            <person name="Arendt D."/>
            <person name="Savage R."/>
            <person name="Osoegawa K."/>
            <person name="de Jong P."/>
            <person name="Lindberg D.R."/>
            <person name="Seaver E.C."/>
            <person name="Weisblat D.A."/>
            <person name="Putnam N.H."/>
            <person name="Grigoriev I.V."/>
            <person name="Rokhsar D.S."/>
        </authorList>
    </citation>
    <scope>NUCLEOTIDE SEQUENCE</scope>
    <source>
        <strain evidence="4">I ESC-2004</strain>
    </source>
</reference>
<dbReference type="HOGENOM" id="CLU_1808036_0_0_1"/>
<evidence type="ECO:0000256" key="1">
    <source>
        <dbReference type="SAM" id="MobiDB-lite"/>
    </source>
</evidence>
<organism evidence="2">
    <name type="scientific">Capitella teleta</name>
    <name type="common">Polychaete worm</name>
    <dbReference type="NCBI Taxonomy" id="283909"/>
    <lineage>
        <taxon>Eukaryota</taxon>
        <taxon>Metazoa</taxon>
        <taxon>Spiralia</taxon>
        <taxon>Lophotrochozoa</taxon>
        <taxon>Annelida</taxon>
        <taxon>Polychaeta</taxon>
        <taxon>Sedentaria</taxon>
        <taxon>Scolecida</taxon>
        <taxon>Capitellidae</taxon>
        <taxon>Capitella</taxon>
    </lineage>
</organism>